<dbReference type="AlphaFoldDB" id="A0A258HIY0"/>
<gene>
    <name evidence="1" type="ORF">B7Y86_08175</name>
</gene>
<protein>
    <recommendedName>
        <fullName evidence="3">DUF2164 domain-containing protein</fullName>
    </recommendedName>
</protein>
<dbReference type="EMBL" id="NCEQ01000007">
    <property type="protein sequence ID" value="OYX56739.1"/>
    <property type="molecule type" value="Genomic_DNA"/>
</dbReference>
<evidence type="ECO:0000313" key="1">
    <source>
        <dbReference type="EMBL" id="OYX56739.1"/>
    </source>
</evidence>
<sequence>MKPIVFSKEEQRDLIPRIKAFVRDELDQEIGDLQASMLMDFFANTLGHAVYNRAVYDAQALIAAKADEMAEALYALERKPR</sequence>
<dbReference type="Proteomes" id="UP000216147">
    <property type="component" value="Unassembled WGS sequence"/>
</dbReference>
<dbReference type="InterPro" id="IPR018680">
    <property type="entry name" value="DUF2164"/>
</dbReference>
<reference evidence="1 2" key="1">
    <citation type="submission" date="2017-03" db="EMBL/GenBank/DDBJ databases">
        <title>Lifting the veil on microbial sulfur biogeochemistry in mining wastewaters.</title>
        <authorList>
            <person name="Kantor R.S."/>
            <person name="Colenbrander Nelson T."/>
            <person name="Marshall S."/>
            <person name="Bennett D."/>
            <person name="Apte S."/>
            <person name="Camacho D."/>
            <person name="Thomas B.C."/>
            <person name="Warren L.A."/>
            <person name="Banfield J.F."/>
        </authorList>
    </citation>
    <scope>NUCLEOTIDE SEQUENCE [LARGE SCALE GENOMIC DNA]</scope>
    <source>
        <strain evidence="1">32-68-21</strain>
    </source>
</reference>
<name>A0A258HIY0_9CAUL</name>
<organism evidence="1 2">
    <name type="scientific">Brevundimonas subvibrioides</name>
    <dbReference type="NCBI Taxonomy" id="74313"/>
    <lineage>
        <taxon>Bacteria</taxon>
        <taxon>Pseudomonadati</taxon>
        <taxon>Pseudomonadota</taxon>
        <taxon>Alphaproteobacteria</taxon>
        <taxon>Caulobacterales</taxon>
        <taxon>Caulobacteraceae</taxon>
        <taxon>Brevundimonas</taxon>
    </lineage>
</organism>
<evidence type="ECO:0000313" key="2">
    <source>
        <dbReference type="Proteomes" id="UP000216147"/>
    </source>
</evidence>
<evidence type="ECO:0008006" key="3">
    <source>
        <dbReference type="Google" id="ProtNLM"/>
    </source>
</evidence>
<dbReference type="Pfam" id="PF09932">
    <property type="entry name" value="DUF2164"/>
    <property type="match status" value="1"/>
</dbReference>
<proteinExistence type="predicted"/>
<accession>A0A258HIY0</accession>
<comment type="caution">
    <text evidence="1">The sequence shown here is derived from an EMBL/GenBank/DDBJ whole genome shotgun (WGS) entry which is preliminary data.</text>
</comment>